<dbReference type="Proteomes" id="UP000053464">
    <property type="component" value="Unassembled WGS sequence"/>
</dbReference>
<dbReference type="OrthoDB" id="8419641at2"/>
<gene>
    <name evidence="1" type="ORF">AAW00_13255</name>
</gene>
<dbReference type="EMBL" id="LBHB01000004">
    <property type="protein sequence ID" value="KLE32400.1"/>
    <property type="molecule type" value="Genomic_DNA"/>
</dbReference>
<dbReference type="PATRIC" id="fig|1581420.6.peg.2709"/>
<evidence type="ECO:0008006" key="3">
    <source>
        <dbReference type="Google" id="ProtNLM"/>
    </source>
</evidence>
<name>A0A0G9MNW5_9SPHN</name>
<evidence type="ECO:0000313" key="2">
    <source>
        <dbReference type="Proteomes" id="UP000053464"/>
    </source>
</evidence>
<keyword evidence="2" id="KW-1185">Reference proteome</keyword>
<protein>
    <recommendedName>
        <fullName evidence="3">Peptidase C39 domain-containing protein</fullName>
    </recommendedName>
</protein>
<dbReference type="STRING" id="1581420.AAW00_13255"/>
<comment type="caution">
    <text evidence="1">The sequence shown here is derived from an EMBL/GenBank/DDBJ whole genome shotgun (WGS) entry which is preliminary data.</text>
</comment>
<dbReference type="AlphaFoldDB" id="A0A0G9MNW5"/>
<accession>A0A0G9MNW5</accession>
<reference evidence="1 2" key="1">
    <citation type="submission" date="2015-04" db="EMBL/GenBank/DDBJ databases">
        <title>The draft genome sequence of Erythrobacter luteus KA37.</title>
        <authorList>
            <person name="Zhuang L."/>
            <person name="Liu Y."/>
            <person name="Shao Z."/>
        </authorList>
    </citation>
    <scope>NUCLEOTIDE SEQUENCE [LARGE SCALE GENOMIC DNA]</scope>
    <source>
        <strain evidence="1 2">KA37</strain>
    </source>
</reference>
<sequence>MTAQDLPRSFRLSASRQLKPYLQGDLDGLCGVYSLINAIRLVQFATGATRHGEYSALFSFAMHRLAEGGDLRERLSVGVPWVELKRVGRLMVKVAHHSGREPRLFPVKRGSPDRIDILKQHLMAGRPLIASVHRDEHYTVLVGWTPTRALTFDSSAGHWVQLSSVRRALCLAVSAS</sequence>
<dbReference type="RefSeq" id="WP_047004914.1">
    <property type="nucleotide sequence ID" value="NZ_LBHB01000004.1"/>
</dbReference>
<organism evidence="1 2">
    <name type="scientific">Aurantiacibacter luteus</name>
    <dbReference type="NCBI Taxonomy" id="1581420"/>
    <lineage>
        <taxon>Bacteria</taxon>
        <taxon>Pseudomonadati</taxon>
        <taxon>Pseudomonadota</taxon>
        <taxon>Alphaproteobacteria</taxon>
        <taxon>Sphingomonadales</taxon>
        <taxon>Erythrobacteraceae</taxon>
        <taxon>Aurantiacibacter</taxon>
    </lineage>
</organism>
<proteinExistence type="predicted"/>
<evidence type="ECO:0000313" key="1">
    <source>
        <dbReference type="EMBL" id="KLE32400.1"/>
    </source>
</evidence>